<dbReference type="Pfam" id="PF16669">
    <property type="entry name" value="TTC5_OB"/>
    <property type="match status" value="1"/>
</dbReference>
<dbReference type="Gene3D" id="2.40.50.550">
    <property type="match status" value="1"/>
</dbReference>
<dbReference type="AlphaFoldDB" id="A0A1S2XZI2"/>
<dbReference type="STRING" id="3827.A0A1S2XZI2"/>
<dbReference type="GeneID" id="101497851"/>
<dbReference type="InterPro" id="IPR019734">
    <property type="entry name" value="TPR_rpt"/>
</dbReference>
<proteinExistence type="predicted"/>
<dbReference type="InterPro" id="IPR032076">
    <property type="entry name" value="TTC5_OB"/>
</dbReference>
<dbReference type="SUPFAM" id="SSF48452">
    <property type="entry name" value="TPR-like"/>
    <property type="match status" value="1"/>
</dbReference>
<dbReference type="OrthoDB" id="423589at2759"/>
<organism evidence="2 3">
    <name type="scientific">Cicer arietinum</name>
    <name type="common">Chickpea</name>
    <name type="synonym">Garbanzo</name>
    <dbReference type="NCBI Taxonomy" id="3827"/>
    <lineage>
        <taxon>Eukaryota</taxon>
        <taxon>Viridiplantae</taxon>
        <taxon>Streptophyta</taxon>
        <taxon>Embryophyta</taxon>
        <taxon>Tracheophyta</taxon>
        <taxon>Spermatophyta</taxon>
        <taxon>Magnoliopsida</taxon>
        <taxon>eudicotyledons</taxon>
        <taxon>Gunneridae</taxon>
        <taxon>Pentapetalae</taxon>
        <taxon>rosids</taxon>
        <taxon>fabids</taxon>
        <taxon>Fabales</taxon>
        <taxon>Fabaceae</taxon>
        <taxon>Papilionoideae</taxon>
        <taxon>50 kb inversion clade</taxon>
        <taxon>NPAAA clade</taxon>
        <taxon>Hologalegina</taxon>
        <taxon>IRL clade</taxon>
        <taxon>Cicereae</taxon>
        <taxon>Cicer</taxon>
    </lineage>
</organism>
<reference evidence="2" key="1">
    <citation type="journal article" date="2013" name="Nat. Biotechnol.">
        <title>Draft genome sequence of chickpea (Cicer arietinum) provides a resource for trait improvement.</title>
        <authorList>
            <person name="Varshney R.K."/>
            <person name="Song C."/>
            <person name="Saxena R.K."/>
            <person name="Azam S."/>
            <person name="Yu S."/>
            <person name="Sharpe A.G."/>
            <person name="Cannon S."/>
            <person name="Baek J."/>
            <person name="Rosen B.D."/>
            <person name="Tar'an B."/>
            <person name="Millan T."/>
            <person name="Zhang X."/>
            <person name="Ramsay L.D."/>
            <person name="Iwata A."/>
            <person name="Wang Y."/>
            <person name="Nelson W."/>
            <person name="Farmer A.D."/>
            <person name="Gaur P.M."/>
            <person name="Soderlund C."/>
            <person name="Penmetsa R.V."/>
            <person name="Xu C."/>
            <person name="Bharti A.K."/>
            <person name="He W."/>
            <person name="Winter P."/>
            <person name="Zhao S."/>
            <person name="Hane J.K."/>
            <person name="Carrasquilla-Garcia N."/>
            <person name="Condie J.A."/>
            <person name="Upadhyaya H.D."/>
            <person name="Luo M.C."/>
            <person name="Thudi M."/>
            <person name="Gowda C.L."/>
            <person name="Singh N.P."/>
            <person name="Lichtenzveig J."/>
            <person name="Gali K.K."/>
            <person name="Rubio J."/>
            <person name="Nadarajan N."/>
            <person name="Dolezel J."/>
            <person name="Bansal K.C."/>
            <person name="Xu X."/>
            <person name="Edwards D."/>
            <person name="Zhang G."/>
            <person name="Kahl G."/>
            <person name="Gil J."/>
            <person name="Singh K.B."/>
            <person name="Datta S.K."/>
            <person name="Jackson S.A."/>
            <person name="Wang J."/>
            <person name="Cook D.R."/>
        </authorList>
    </citation>
    <scope>NUCLEOTIDE SEQUENCE [LARGE SCALE GENOMIC DNA]</scope>
    <source>
        <strain evidence="2">cv. CDC Frontier</strain>
    </source>
</reference>
<dbReference type="RefSeq" id="XP_004496995.1">
    <property type="nucleotide sequence ID" value="XM_004496938.3"/>
</dbReference>
<name>A0A1S2XZI2_CICAR</name>
<dbReference type="InterPro" id="IPR011990">
    <property type="entry name" value="TPR-like_helical_dom_sf"/>
</dbReference>
<keyword evidence="2" id="KW-1185">Reference proteome</keyword>
<evidence type="ECO:0000313" key="3">
    <source>
        <dbReference type="RefSeq" id="XP_004496995.1"/>
    </source>
</evidence>
<sequence length="420" mass="47149">MKNSVEEEEGDAFVRAAKATESLYHLRDTYYPPNPCDRISTLQHNSDLILNLLDSIPIEQRKLPAQRAIFEYLRGKVFDVFPDYKKEAEDHLSKAVKLNPSLADAWLCLGNCIWKKGDLLAAKNCLNLALNKGPNKKILCKLSMLKRKMSNGADNEAELVEESIQHARDAIALDVKDGDSWYNLGNGYLMNFFVTGASDHTKLSQSLKAYQIAEKDEGMKSNPDFYFNSAIANKYQENYQRALSGFEAAALRDPGLNAAEEVQNIVNLLDKVDNLLKVHGRDSRIATLASSSVAVNLISPYRTVTVDFLSEGLNKALAVEGRVLFFIGSDNITPLYYLLCDSNGTCFVLSVYHVRPDVIKGGDQLTLLDPCFRNVDLSWKEKRYQFKSIRLNFYAQVLVNGKTLTRQQAVFTSVDAQHEP</sequence>
<dbReference type="Proteomes" id="UP000087171">
    <property type="component" value="Chromosome Ca4"/>
</dbReference>
<evidence type="ECO:0000259" key="1">
    <source>
        <dbReference type="Pfam" id="PF16669"/>
    </source>
</evidence>
<dbReference type="eggNOG" id="ENOG502QQ6C">
    <property type="taxonomic scope" value="Eukaryota"/>
</dbReference>
<feature type="domain" description="Tetratricopeptide repeat protein 5 OB fold" evidence="1">
    <location>
        <begin position="301"/>
        <end position="411"/>
    </location>
</feature>
<accession>A0A1S2XZI2</accession>
<dbReference type="PANTHER" id="PTHR26312">
    <property type="entry name" value="TETRATRICOPEPTIDE REPEAT PROTEIN 5"/>
    <property type="match status" value="1"/>
</dbReference>
<evidence type="ECO:0000313" key="2">
    <source>
        <dbReference type="Proteomes" id="UP000087171"/>
    </source>
</evidence>
<gene>
    <name evidence="3" type="primary">LOC101497851</name>
</gene>
<dbReference type="KEGG" id="cam:101497851"/>
<dbReference type="SMART" id="SM00028">
    <property type="entry name" value="TPR"/>
    <property type="match status" value="2"/>
</dbReference>
<dbReference type="InterPro" id="IPR038645">
    <property type="entry name" value="TTC5_OB_sf"/>
</dbReference>
<reference evidence="3" key="2">
    <citation type="submission" date="2025-08" db="UniProtKB">
        <authorList>
            <consortium name="RefSeq"/>
        </authorList>
    </citation>
    <scope>IDENTIFICATION</scope>
    <source>
        <tissue evidence="3">Etiolated seedlings</tissue>
    </source>
</reference>
<dbReference type="Gene3D" id="1.25.40.10">
    <property type="entry name" value="Tetratricopeptide repeat domain"/>
    <property type="match status" value="1"/>
</dbReference>
<protein>
    <submittedName>
        <fullName evidence="3">Tetratricopeptide repeat protein 5-like isoform X1</fullName>
    </submittedName>
</protein>
<dbReference type="PANTHER" id="PTHR26312:SF194">
    <property type="entry name" value="OS01G0506200 PROTEIN"/>
    <property type="match status" value="1"/>
</dbReference>
<dbReference type="PaxDb" id="3827-XP_004496995.1"/>